<feature type="region of interest" description="Disordered" evidence="5">
    <location>
        <begin position="31"/>
        <end position="73"/>
    </location>
</feature>
<accession>A0AAN8JP78</accession>
<protein>
    <recommendedName>
        <fullName evidence="8">Myeloid leukemia factor</fullName>
    </recommendedName>
</protein>
<evidence type="ECO:0000256" key="3">
    <source>
        <dbReference type="ARBA" id="ARBA00022490"/>
    </source>
</evidence>
<dbReference type="PANTHER" id="PTHR13105">
    <property type="entry name" value="MYELOID LEUKEMIA FACTOR"/>
    <property type="match status" value="1"/>
</dbReference>
<evidence type="ECO:0000256" key="4">
    <source>
        <dbReference type="ARBA" id="ARBA00022553"/>
    </source>
</evidence>
<evidence type="ECO:0000313" key="7">
    <source>
        <dbReference type="Proteomes" id="UP001347796"/>
    </source>
</evidence>
<evidence type="ECO:0008006" key="8">
    <source>
        <dbReference type="Google" id="ProtNLM"/>
    </source>
</evidence>
<evidence type="ECO:0000256" key="1">
    <source>
        <dbReference type="ARBA" id="ARBA00004496"/>
    </source>
</evidence>
<comment type="subcellular location">
    <subcellularLocation>
        <location evidence="1">Cytoplasm</location>
    </subcellularLocation>
</comment>
<organism evidence="6 7">
    <name type="scientific">Patella caerulea</name>
    <name type="common">Rayed Mediterranean limpet</name>
    <dbReference type="NCBI Taxonomy" id="87958"/>
    <lineage>
        <taxon>Eukaryota</taxon>
        <taxon>Metazoa</taxon>
        <taxon>Spiralia</taxon>
        <taxon>Lophotrochozoa</taxon>
        <taxon>Mollusca</taxon>
        <taxon>Gastropoda</taxon>
        <taxon>Patellogastropoda</taxon>
        <taxon>Patelloidea</taxon>
        <taxon>Patellidae</taxon>
        <taxon>Patella</taxon>
    </lineage>
</organism>
<dbReference type="AlphaFoldDB" id="A0AAN8JP78"/>
<name>A0AAN8JP78_PATCE</name>
<comment type="caution">
    <text evidence="6">The sequence shown here is derived from an EMBL/GenBank/DDBJ whole genome shotgun (WGS) entry which is preliminary data.</text>
</comment>
<gene>
    <name evidence="6" type="ORF">SNE40_015630</name>
</gene>
<keyword evidence="3" id="KW-0963">Cytoplasm</keyword>
<dbReference type="Proteomes" id="UP001347796">
    <property type="component" value="Unassembled WGS sequence"/>
</dbReference>
<feature type="region of interest" description="Disordered" evidence="5">
    <location>
        <begin position="213"/>
        <end position="261"/>
    </location>
</feature>
<keyword evidence="7" id="KW-1185">Reference proteome</keyword>
<proteinExistence type="inferred from homology"/>
<comment type="similarity">
    <text evidence="2">Belongs to the MLF family.</text>
</comment>
<evidence type="ECO:0000256" key="2">
    <source>
        <dbReference type="ARBA" id="ARBA00008332"/>
    </source>
</evidence>
<reference evidence="6 7" key="1">
    <citation type="submission" date="2024-01" db="EMBL/GenBank/DDBJ databases">
        <title>The genome of the rayed Mediterranean limpet Patella caerulea (Linnaeus, 1758).</title>
        <authorList>
            <person name="Anh-Thu Weber A."/>
            <person name="Halstead-Nussloch G."/>
        </authorList>
    </citation>
    <scope>NUCLEOTIDE SEQUENCE [LARGE SCALE GENOMIC DNA]</scope>
    <source>
        <strain evidence="6">AATW-2023a</strain>
        <tissue evidence="6">Whole specimen</tissue>
    </source>
</reference>
<dbReference type="Pfam" id="PF10248">
    <property type="entry name" value="Mlf1IP"/>
    <property type="match status" value="1"/>
</dbReference>
<sequence length="261" mass="30502">MLRSPFMRDFEEDPFFAAHRDHMMSMGSMFSMPDPFSRPQIQDSRLVERERRSRDRRHQLQRQQMQQPSPLPMMSFGFNGMLSNMEKMMSDMHKQFEQPLVTPVGGGHNFTQSSFVSYSNVGQGAPRVYQASSSQRCRGGVVETKKTERDSRTGVEKVVIGHKIGERVHKIEKQNNRLTGEQVENQEFINLEEEEAEKFDQEFQDNIRKTMPVRGGADHIRRHRVNPTEGQGHSHSHSYTQRPPRQILPPTPRYRSYRDRN</sequence>
<dbReference type="GO" id="GO:0005737">
    <property type="term" value="C:cytoplasm"/>
    <property type="evidence" value="ECO:0007669"/>
    <property type="project" value="UniProtKB-SubCell"/>
</dbReference>
<feature type="compositionally biased region" description="Low complexity" evidence="5">
    <location>
        <begin position="61"/>
        <end position="73"/>
    </location>
</feature>
<dbReference type="EMBL" id="JAZGQO010000010">
    <property type="protein sequence ID" value="KAK6177548.1"/>
    <property type="molecule type" value="Genomic_DNA"/>
</dbReference>
<keyword evidence="4" id="KW-0597">Phosphoprotein</keyword>
<dbReference type="InterPro" id="IPR019376">
    <property type="entry name" value="Myeloid_leukemia_factor"/>
</dbReference>
<evidence type="ECO:0000256" key="5">
    <source>
        <dbReference type="SAM" id="MobiDB-lite"/>
    </source>
</evidence>
<feature type="compositionally biased region" description="Polar residues" evidence="5">
    <location>
        <begin position="228"/>
        <end position="243"/>
    </location>
</feature>
<evidence type="ECO:0000313" key="6">
    <source>
        <dbReference type="EMBL" id="KAK6177548.1"/>
    </source>
</evidence>